<dbReference type="PROSITE" id="PS01124">
    <property type="entry name" value="HTH_ARAC_FAMILY_2"/>
    <property type="match status" value="1"/>
</dbReference>
<accession>A0A135P8V0</accession>
<feature type="domain" description="HTH araC/xylS-type" evidence="3">
    <location>
        <begin position="222"/>
        <end position="320"/>
    </location>
</feature>
<dbReference type="PANTHER" id="PTHR43130">
    <property type="entry name" value="ARAC-FAMILY TRANSCRIPTIONAL REGULATOR"/>
    <property type="match status" value="1"/>
</dbReference>
<organism evidence="4 5">
    <name type="scientific">Agrobacterium bohemicum</name>
    <dbReference type="NCBI Taxonomy" id="2052828"/>
    <lineage>
        <taxon>Bacteria</taxon>
        <taxon>Pseudomonadati</taxon>
        <taxon>Pseudomonadota</taxon>
        <taxon>Alphaproteobacteria</taxon>
        <taxon>Hyphomicrobiales</taxon>
        <taxon>Rhizobiaceae</taxon>
        <taxon>Rhizobium/Agrobacterium group</taxon>
        <taxon>Agrobacterium</taxon>
    </lineage>
</organism>
<dbReference type="Pfam" id="PF12833">
    <property type="entry name" value="HTH_18"/>
    <property type="match status" value="1"/>
</dbReference>
<evidence type="ECO:0000313" key="4">
    <source>
        <dbReference type="EMBL" id="KXG87851.1"/>
    </source>
</evidence>
<evidence type="ECO:0000256" key="1">
    <source>
        <dbReference type="ARBA" id="ARBA00023015"/>
    </source>
</evidence>
<keyword evidence="1" id="KW-0805">Transcription regulation</keyword>
<evidence type="ECO:0000259" key="3">
    <source>
        <dbReference type="PROSITE" id="PS01124"/>
    </source>
</evidence>
<proteinExistence type="predicted"/>
<dbReference type="SUPFAM" id="SSF52317">
    <property type="entry name" value="Class I glutamine amidotransferase-like"/>
    <property type="match status" value="1"/>
</dbReference>
<keyword evidence="5" id="KW-1185">Reference proteome</keyword>
<gene>
    <name evidence="4" type="ORF">ATO67_17705</name>
</gene>
<dbReference type="RefSeq" id="WP_067652354.1">
    <property type="nucleotide sequence ID" value="NZ_KQ961033.1"/>
</dbReference>
<keyword evidence="2" id="KW-0804">Transcription</keyword>
<dbReference type="EMBL" id="LNUW01000002">
    <property type="protein sequence ID" value="KXG87851.1"/>
    <property type="molecule type" value="Genomic_DNA"/>
</dbReference>
<evidence type="ECO:0000313" key="5">
    <source>
        <dbReference type="Proteomes" id="UP000070498"/>
    </source>
</evidence>
<dbReference type="Proteomes" id="UP000070498">
    <property type="component" value="Unassembled WGS sequence"/>
</dbReference>
<protein>
    <submittedName>
        <fullName evidence="4">Transcriptional regulator</fullName>
    </submittedName>
</protein>
<dbReference type="InterPro" id="IPR052158">
    <property type="entry name" value="INH-QAR"/>
</dbReference>
<dbReference type="SUPFAM" id="SSF46689">
    <property type="entry name" value="Homeodomain-like"/>
    <property type="match status" value="2"/>
</dbReference>
<comment type="caution">
    <text evidence="4">The sequence shown here is derived from an EMBL/GenBank/DDBJ whole genome shotgun (WGS) entry which is preliminary data.</text>
</comment>
<dbReference type="InterPro" id="IPR029062">
    <property type="entry name" value="Class_I_gatase-like"/>
</dbReference>
<sequence length="324" mass="35276">MSRSDTPTLQRIGFVLMPNFALMSFASATEPLRAANLIAALTLYEPIALSANGQPVHCSSGLSVECHDLMAHGSACHTVFVCAGGDRADWDDRGGLYAALRKLARQGVRIGAISSGAYVLAAAGLLENRDFTIHWEHAGVFKEAFPHLNPRQARYFIDGDRVTCGGGIAPLDMMHAMISQRMGSHFARRVSDWYLHTAIAEPGAPQRGSTAQRFGTHHPALLTVLEKMEATIEQPMDRATLAQLAGVSVRHLDRLFTEHLGKSFLETYRLIRLRHAQNLLEQSALSISEIAFATGFSSASHLSRACKDVLGKSPGAFRLKFPAD</sequence>
<dbReference type="SMART" id="SM00342">
    <property type="entry name" value="HTH_ARAC"/>
    <property type="match status" value="1"/>
</dbReference>
<dbReference type="InterPro" id="IPR002818">
    <property type="entry name" value="DJ-1/PfpI"/>
</dbReference>
<dbReference type="GO" id="GO:0043565">
    <property type="term" value="F:sequence-specific DNA binding"/>
    <property type="evidence" value="ECO:0007669"/>
    <property type="project" value="InterPro"/>
</dbReference>
<name>A0A135P8V0_9HYPH</name>
<dbReference type="Gene3D" id="1.10.10.60">
    <property type="entry name" value="Homeodomain-like"/>
    <property type="match status" value="1"/>
</dbReference>
<dbReference type="PANTHER" id="PTHR43130:SF3">
    <property type="entry name" value="HTH-TYPE TRANSCRIPTIONAL REGULATOR RV1931C"/>
    <property type="match status" value="1"/>
</dbReference>
<reference evidence="4 5" key="1">
    <citation type="submission" date="2015-11" db="EMBL/GenBank/DDBJ databases">
        <title>Draft genome sequence of Agrobacterium sp. R89-1.</title>
        <authorList>
            <person name="Zahradnik J."/>
            <person name="Kyslikova E."/>
            <person name="Palyzova A."/>
            <person name="Kyslik P."/>
        </authorList>
    </citation>
    <scope>NUCLEOTIDE SEQUENCE [LARGE SCALE GENOMIC DNA]</scope>
    <source>
        <strain evidence="4 5">R89-1</strain>
    </source>
</reference>
<dbReference type="InterPro" id="IPR018060">
    <property type="entry name" value="HTH_AraC"/>
</dbReference>
<evidence type="ECO:0000256" key="2">
    <source>
        <dbReference type="ARBA" id="ARBA00023163"/>
    </source>
</evidence>
<dbReference type="CDD" id="cd03136">
    <property type="entry name" value="GATase1_AraC_ArgR_like"/>
    <property type="match status" value="1"/>
</dbReference>
<dbReference type="STRING" id="2052828.ATO67_17705"/>
<dbReference type="Pfam" id="PF01965">
    <property type="entry name" value="DJ-1_PfpI"/>
    <property type="match status" value="1"/>
</dbReference>
<dbReference type="AlphaFoldDB" id="A0A135P8V0"/>
<dbReference type="Gene3D" id="3.40.50.880">
    <property type="match status" value="1"/>
</dbReference>
<dbReference type="GO" id="GO:0003700">
    <property type="term" value="F:DNA-binding transcription factor activity"/>
    <property type="evidence" value="ECO:0007669"/>
    <property type="project" value="InterPro"/>
</dbReference>
<dbReference type="InterPro" id="IPR009057">
    <property type="entry name" value="Homeodomain-like_sf"/>
</dbReference>